<dbReference type="SUPFAM" id="SSF55785">
    <property type="entry name" value="PYP-like sensor domain (PAS domain)"/>
    <property type="match status" value="1"/>
</dbReference>
<dbReference type="SMART" id="SM00387">
    <property type="entry name" value="HATPase_c"/>
    <property type="match status" value="1"/>
</dbReference>
<feature type="transmembrane region" description="Helical" evidence="9">
    <location>
        <begin position="46"/>
        <end position="65"/>
    </location>
</feature>
<accession>A0A024EIQ8</accession>
<dbReference type="Gene3D" id="3.30.565.10">
    <property type="entry name" value="Histidine kinase-like ATPase, C-terminal domain"/>
    <property type="match status" value="1"/>
</dbReference>
<dbReference type="InterPro" id="IPR000014">
    <property type="entry name" value="PAS"/>
</dbReference>
<dbReference type="Proteomes" id="UP000026913">
    <property type="component" value="Chromosome"/>
</dbReference>
<dbReference type="PRINTS" id="PR00344">
    <property type="entry name" value="BCTRLSENSOR"/>
</dbReference>
<keyword evidence="9" id="KW-1133">Transmembrane helix</keyword>
<dbReference type="RefSeq" id="WP_081854003.1">
    <property type="nucleotide sequence ID" value="NZ_CP005960.1"/>
</dbReference>
<protein>
    <recommendedName>
        <fullName evidence="2">histidine kinase</fullName>
        <ecNumber evidence="2">2.7.13.3</ecNumber>
    </recommendedName>
</protein>
<dbReference type="CDD" id="cd00082">
    <property type="entry name" value="HisKA"/>
    <property type="match status" value="1"/>
</dbReference>
<dbReference type="PROSITE" id="PS50113">
    <property type="entry name" value="PAC"/>
    <property type="match status" value="1"/>
</dbReference>
<evidence type="ECO:0000259" key="11">
    <source>
        <dbReference type="PROSITE" id="PS50113"/>
    </source>
</evidence>
<dbReference type="EMBL" id="CP005960">
    <property type="protein sequence ID" value="AHZ72814.1"/>
    <property type="molecule type" value="Genomic_DNA"/>
</dbReference>
<dbReference type="SUPFAM" id="SSF47384">
    <property type="entry name" value="Homodimeric domain of signal transducing histidine kinase"/>
    <property type="match status" value="1"/>
</dbReference>
<dbReference type="AlphaFoldDB" id="A0A024EIQ8"/>
<evidence type="ECO:0000256" key="9">
    <source>
        <dbReference type="SAM" id="Phobius"/>
    </source>
</evidence>
<dbReference type="EC" id="2.7.13.3" evidence="2"/>
<dbReference type="HOGENOM" id="CLU_000445_114_39_6"/>
<proteinExistence type="predicted"/>
<evidence type="ECO:0000313" key="12">
    <source>
        <dbReference type="EMBL" id="AHZ72814.1"/>
    </source>
</evidence>
<evidence type="ECO:0000256" key="7">
    <source>
        <dbReference type="ARBA" id="ARBA00022840"/>
    </source>
</evidence>
<sequence>MTTMKNNRSATARKSSPFFFNLFAATPRTSDTRTVDAASSISPNPLINALGWLVGLVVVIGILVINSETRSDFAPTILYITLLLMAANLFSINVVINIALMCIVLLTATYFYNGGYERWESTTGFFRCLTALSAITFLALRSKHAADRLRHNELYLIGAQRLSQTGSVGFCGDDEAMSWSDESARIFEYPLTQHPTAAMVLARTHPDDLPLVQEVFAKAARHERLLEIQHRLLMPDGRIKHVHMIASPLFEQQDRCEYIGALMDITASKEAETALFGMQAQLAHVTRVTSLGELAASIAHEVNQPLTAITSSGEACRRWLDRPVPDQNEALQSLDRIIASSCHASDVIRRIIALARKSDPLRQRESLEDIVSQTLGLVQHELALHKISLKVELPEHSNYVHADRVQLQQVIINLVVNACHAMDGVKVGDRFLQVRTWATDDEAVVEVADQGWGIAPDVLSSLFNPFFTTKERGLGMGLSICRSIIDFHGGRIWVTSTVGHGASFKFALPLLSQCESD</sequence>
<evidence type="ECO:0000256" key="5">
    <source>
        <dbReference type="ARBA" id="ARBA00022741"/>
    </source>
</evidence>
<dbReference type="InterPro" id="IPR003594">
    <property type="entry name" value="HATPase_dom"/>
</dbReference>
<dbReference type="InterPro" id="IPR003661">
    <property type="entry name" value="HisK_dim/P_dom"/>
</dbReference>
<keyword evidence="6 12" id="KW-0418">Kinase</keyword>
<organism evidence="12 13">
    <name type="scientific">Pseudomonas mandelii JR-1</name>
    <dbReference type="NCBI Taxonomy" id="1147786"/>
    <lineage>
        <taxon>Bacteria</taxon>
        <taxon>Pseudomonadati</taxon>
        <taxon>Pseudomonadota</taxon>
        <taxon>Gammaproteobacteria</taxon>
        <taxon>Pseudomonadales</taxon>
        <taxon>Pseudomonadaceae</taxon>
        <taxon>Pseudomonas</taxon>
    </lineage>
</organism>
<dbReference type="KEGG" id="pman:OU5_5735"/>
<dbReference type="PANTHER" id="PTHR43065">
    <property type="entry name" value="SENSOR HISTIDINE KINASE"/>
    <property type="match status" value="1"/>
</dbReference>
<feature type="transmembrane region" description="Helical" evidence="9">
    <location>
        <begin position="77"/>
        <end position="110"/>
    </location>
</feature>
<keyword evidence="8" id="KW-0902">Two-component regulatory system</keyword>
<dbReference type="PROSITE" id="PS50109">
    <property type="entry name" value="HIS_KIN"/>
    <property type="match status" value="1"/>
</dbReference>
<dbReference type="NCBIfam" id="TIGR00229">
    <property type="entry name" value="sensory_box"/>
    <property type="match status" value="1"/>
</dbReference>
<evidence type="ECO:0000256" key="2">
    <source>
        <dbReference type="ARBA" id="ARBA00012438"/>
    </source>
</evidence>
<dbReference type="InterPro" id="IPR036097">
    <property type="entry name" value="HisK_dim/P_sf"/>
</dbReference>
<feature type="domain" description="Histidine kinase" evidence="10">
    <location>
        <begin position="297"/>
        <end position="512"/>
    </location>
</feature>
<dbReference type="SMART" id="SM00388">
    <property type="entry name" value="HisKA"/>
    <property type="match status" value="1"/>
</dbReference>
<keyword evidence="9" id="KW-0812">Transmembrane</keyword>
<comment type="catalytic activity">
    <reaction evidence="1">
        <text>ATP + protein L-histidine = ADP + protein N-phospho-L-histidine.</text>
        <dbReference type="EC" id="2.7.13.3"/>
    </reaction>
</comment>
<dbReference type="Pfam" id="PF02518">
    <property type="entry name" value="HATPase_c"/>
    <property type="match status" value="1"/>
</dbReference>
<dbReference type="PANTHER" id="PTHR43065:SF10">
    <property type="entry name" value="PEROXIDE STRESS-ACTIVATED HISTIDINE KINASE MAK3"/>
    <property type="match status" value="1"/>
</dbReference>
<dbReference type="Pfam" id="PF00512">
    <property type="entry name" value="HisKA"/>
    <property type="match status" value="1"/>
</dbReference>
<keyword evidence="5" id="KW-0547">Nucleotide-binding</keyword>
<dbReference type="Gene3D" id="1.10.287.130">
    <property type="match status" value="1"/>
</dbReference>
<keyword evidence="9" id="KW-0472">Membrane</keyword>
<dbReference type="SUPFAM" id="SSF55874">
    <property type="entry name" value="ATPase domain of HSP90 chaperone/DNA topoisomerase II/histidine kinase"/>
    <property type="match status" value="1"/>
</dbReference>
<evidence type="ECO:0000256" key="8">
    <source>
        <dbReference type="ARBA" id="ARBA00023012"/>
    </source>
</evidence>
<dbReference type="InterPro" id="IPR000700">
    <property type="entry name" value="PAS-assoc_C"/>
</dbReference>
<keyword evidence="7" id="KW-0067">ATP-binding</keyword>
<dbReference type="Gene3D" id="3.30.450.20">
    <property type="entry name" value="PAS domain"/>
    <property type="match status" value="1"/>
</dbReference>
<name>A0A024EIQ8_9PSED</name>
<dbReference type="InterPro" id="IPR035965">
    <property type="entry name" value="PAS-like_dom_sf"/>
</dbReference>
<keyword evidence="3" id="KW-0597">Phosphoprotein</keyword>
<dbReference type="GO" id="GO:0005524">
    <property type="term" value="F:ATP binding"/>
    <property type="evidence" value="ECO:0007669"/>
    <property type="project" value="UniProtKB-KW"/>
</dbReference>
<dbReference type="InterPro" id="IPR036890">
    <property type="entry name" value="HATPase_C_sf"/>
</dbReference>
<dbReference type="InterPro" id="IPR013655">
    <property type="entry name" value="PAS_fold_3"/>
</dbReference>
<keyword evidence="4" id="KW-0808">Transferase</keyword>
<evidence type="ECO:0000259" key="10">
    <source>
        <dbReference type="PROSITE" id="PS50109"/>
    </source>
</evidence>
<dbReference type="InterPro" id="IPR004358">
    <property type="entry name" value="Sig_transdc_His_kin-like_C"/>
</dbReference>
<evidence type="ECO:0000256" key="6">
    <source>
        <dbReference type="ARBA" id="ARBA00022777"/>
    </source>
</evidence>
<evidence type="ECO:0000256" key="1">
    <source>
        <dbReference type="ARBA" id="ARBA00000085"/>
    </source>
</evidence>
<feature type="domain" description="PAC" evidence="11">
    <location>
        <begin position="226"/>
        <end position="277"/>
    </location>
</feature>
<dbReference type="Pfam" id="PF08447">
    <property type="entry name" value="PAS_3"/>
    <property type="match status" value="1"/>
</dbReference>
<evidence type="ECO:0000256" key="3">
    <source>
        <dbReference type="ARBA" id="ARBA00022553"/>
    </source>
</evidence>
<reference evidence="12 13" key="1">
    <citation type="journal article" date="2012" name="J. Bacteriol.">
        <title>Genome sequence of cold-adapted Pseudomonas mandelii strain JR-1.</title>
        <authorList>
            <person name="Jang S.H."/>
            <person name="Kim J."/>
            <person name="Kim J."/>
            <person name="Hong S."/>
            <person name="Lee C."/>
        </authorList>
    </citation>
    <scope>NUCLEOTIDE SEQUENCE [LARGE SCALE GENOMIC DNA]</scope>
    <source>
        <strain evidence="12 13">JR-1</strain>
    </source>
</reference>
<gene>
    <name evidence="12" type="ORF">OU5_5735</name>
</gene>
<dbReference type="CDD" id="cd00130">
    <property type="entry name" value="PAS"/>
    <property type="match status" value="1"/>
</dbReference>
<dbReference type="GO" id="GO:0000155">
    <property type="term" value="F:phosphorelay sensor kinase activity"/>
    <property type="evidence" value="ECO:0007669"/>
    <property type="project" value="InterPro"/>
</dbReference>
<evidence type="ECO:0000313" key="13">
    <source>
        <dbReference type="Proteomes" id="UP000026913"/>
    </source>
</evidence>
<evidence type="ECO:0000256" key="4">
    <source>
        <dbReference type="ARBA" id="ARBA00022679"/>
    </source>
</evidence>
<dbReference type="InterPro" id="IPR005467">
    <property type="entry name" value="His_kinase_dom"/>
</dbReference>